<dbReference type="Proteomes" id="UP000198672">
    <property type="component" value="Unassembled WGS sequence"/>
</dbReference>
<organism evidence="1 2">
    <name type="scientific">Allochromatium warmingii</name>
    <name type="common">Chromatium warmingii</name>
    <dbReference type="NCBI Taxonomy" id="61595"/>
    <lineage>
        <taxon>Bacteria</taxon>
        <taxon>Pseudomonadati</taxon>
        <taxon>Pseudomonadota</taxon>
        <taxon>Gammaproteobacteria</taxon>
        <taxon>Chromatiales</taxon>
        <taxon>Chromatiaceae</taxon>
        <taxon>Allochromatium</taxon>
    </lineage>
</organism>
<dbReference type="EMBL" id="FNOW01000033">
    <property type="protein sequence ID" value="SDY15056.1"/>
    <property type="molecule type" value="Genomic_DNA"/>
</dbReference>
<evidence type="ECO:0000313" key="1">
    <source>
        <dbReference type="EMBL" id="SDY15056.1"/>
    </source>
</evidence>
<protein>
    <submittedName>
        <fullName evidence="1">CRISPR-associated protein Csx16</fullName>
    </submittedName>
</protein>
<dbReference type="InterPro" id="IPR013443">
    <property type="entry name" value="CRISPR-assoc_prot_Csx16"/>
</dbReference>
<reference evidence="2" key="1">
    <citation type="submission" date="2016-10" db="EMBL/GenBank/DDBJ databases">
        <authorList>
            <person name="Varghese N."/>
            <person name="Submissions S."/>
        </authorList>
    </citation>
    <scope>NUCLEOTIDE SEQUENCE [LARGE SCALE GENOMIC DNA]</scope>
    <source>
        <strain evidence="2">DSM 173</strain>
    </source>
</reference>
<dbReference type="OrthoDB" id="8548152at2"/>
<dbReference type="Pfam" id="PF09652">
    <property type="entry name" value="Cas_VVA1548"/>
    <property type="match status" value="1"/>
</dbReference>
<sequence>MTTYFVSRHPGASNWAAEEGVTVDAVILHLDPALVQEGDLVIGSLPVNLAAEVCARGGRYLNLSLDLPPELRGRELTAEQMRVCGARIEEYRITCVEPTDAAASL</sequence>
<accession>A0A1H3HHM1</accession>
<dbReference type="AlphaFoldDB" id="A0A1H3HHM1"/>
<proteinExistence type="predicted"/>
<name>A0A1H3HHM1_ALLWA</name>
<dbReference type="STRING" id="61595.SAMN05421644_13330"/>
<dbReference type="CDD" id="cd09743">
    <property type="entry name" value="Csx16_III-U"/>
    <property type="match status" value="1"/>
</dbReference>
<evidence type="ECO:0000313" key="2">
    <source>
        <dbReference type="Proteomes" id="UP000198672"/>
    </source>
</evidence>
<keyword evidence="2" id="KW-1185">Reference proteome</keyword>
<dbReference type="RefSeq" id="WP_091334423.1">
    <property type="nucleotide sequence ID" value="NZ_FNOW01000033.1"/>
</dbReference>
<dbReference type="NCBIfam" id="TIGR02620">
    <property type="entry name" value="cas_VVA1548"/>
    <property type="match status" value="1"/>
</dbReference>
<gene>
    <name evidence="1" type="ORF">SAMN05421644_13330</name>
</gene>